<dbReference type="HOGENOM" id="CLU_2718188_0_0_4"/>
<organism evidence="1 2">
    <name type="scientific">Neisseria meningitidis (strain alpha14)</name>
    <dbReference type="NCBI Taxonomy" id="662598"/>
    <lineage>
        <taxon>Bacteria</taxon>
        <taxon>Pseudomonadati</taxon>
        <taxon>Pseudomonadota</taxon>
        <taxon>Betaproteobacteria</taxon>
        <taxon>Neisseriales</taxon>
        <taxon>Neisseriaceae</taxon>
        <taxon>Neisseria</taxon>
    </lineage>
</organism>
<sequence length="72" mass="8301">MVVNIQFHQNIPRQPVGTGYLNTPRRPKQVYSGLNLNQDKATKPQTVQIVRQGEATPYWFKFNPLYLPAYAP</sequence>
<dbReference type="KEGG" id="nmi:NMO_1552"/>
<dbReference type="Proteomes" id="UP000002054">
    <property type="component" value="Chromosome"/>
</dbReference>
<gene>
    <name evidence="1" type="ordered locus">NMO_1552</name>
</gene>
<evidence type="ECO:0000313" key="2">
    <source>
        <dbReference type="Proteomes" id="UP000002054"/>
    </source>
</evidence>
<reference evidence="1 2" key="1">
    <citation type="journal article" date="2008" name="Proc. Natl. Acad. Sci. U.S.A.">
        <title>Whole-genome comparison of disease and carriage strains provides insights into virulence evolution in Neisseria meningitidis.</title>
        <authorList>
            <person name="Schoen C."/>
            <person name="Blom J."/>
            <person name="Claus H."/>
            <person name="Schramm-Glueck A."/>
            <person name="Brandt P."/>
            <person name="Mueller T."/>
            <person name="Goesmann A."/>
            <person name="Joseph B."/>
            <person name="Konietzny S."/>
            <person name="Kurzai O."/>
            <person name="Schmitt C."/>
            <person name="Friedrich T."/>
            <person name="Linke B."/>
            <person name="Vogel U."/>
            <person name="Frosch M."/>
        </authorList>
    </citation>
    <scope>NUCLEOTIDE SEQUENCE [LARGE SCALE GENOMIC DNA]</scope>
    <source>
        <strain evidence="2">alpha14</strain>
    </source>
</reference>
<proteinExistence type="predicted"/>
<name>C6S8H4_NEIML</name>
<protein>
    <submittedName>
        <fullName evidence="1">Uncharacterized protein</fullName>
    </submittedName>
</protein>
<dbReference type="AlphaFoldDB" id="C6S8H4"/>
<dbReference type="EMBL" id="AM889136">
    <property type="protein sequence ID" value="CBA07446.1"/>
    <property type="molecule type" value="Genomic_DNA"/>
</dbReference>
<accession>C6S8H4</accession>
<evidence type="ECO:0000313" key="1">
    <source>
        <dbReference type="EMBL" id="CBA07446.1"/>
    </source>
</evidence>